<dbReference type="InterPro" id="IPR036278">
    <property type="entry name" value="Sialidase_sf"/>
</dbReference>
<dbReference type="GO" id="GO:0006689">
    <property type="term" value="P:ganglioside catabolic process"/>
    <property type="evidence" value="ECO:0007669"/>
    <property type="project" value="TreeGrafter"/>
</dbReference>
<protein>
    <recommendedName>
        <fullName evidence="3">exo-alpha-sialidase</fullName>
        <ecNumber evidence="3">3.2.1.18</ecNumber>
    </recommendedName>
</protein>
<dbReference type="EMBL" id="CP023004">
    <property type="protein sequence ID" value="AWI09673.1"/>
    <property type="molecule type" value="Genomic_DNA"/>
</dbReference>
<feature type="domain" description="Sialidase" evidence="5">
    <location>
        <begin position="50"/>
        <end position="352"/>
    </location>
</feature>
<keyword evidence="7" id="KW-1185">Reference proteome</keyword>
<evidence type="ECO:0000256" key="3">
    <source>
        <dbReference type="ARBA" id="ARBA00012733"/>
    </source>
</evidence>
<dbReference type="Pfam" id="PF13088">
    <property type="entry name" value="BNR_2"/>
    <property type="match status" value="1"/>
</dbReference>
<dbReference type="RefSeq" id="WP_108825486.1">
    <property type="nucleotide sequence ID" value="NZ_CP023004.1"/>
</dbReference>
<evidence type="ECO:0000313" key="6">
    <source>
        <dbReference type="EMBL" id="AWI09673.1"/>
    </source>
</evidence>
<dbReference type="GO" id="GO:0016020">
    <property type="term" value="C:membrane"/>
    <property type="evidence" value="ECO:0007669"/>
    <property type="project" value="TreeGrafter"/>
</dbReference>
<dbReference type="PANTHER" id="PTHR10628:SF30">
    <property type="entry name" value="EXO-ALPHA-SIALIDASE"/>
    <property type="match status" value="1"/>
</dbReference>
<dbReference type="OrthoDB" id="7294637at2"/>
<dbReference type="InterPro" id="IPR026856">
    <property type="entry name" value="Sialidase_fam"/>
</dbReference>
<feature type="chain" id="PRO_5015966626" description="exo-alpha-sialidase" evidence="4">
    <location>
        <begin position="22"/>
        <end position="384"/>
    </location>
</feature>
<sequence>MRNLTITLLGLIIMTSGIANAAVETTDVFVSGRDGYHTYRIPSIVRIADGDLLAFAEGRKGGKGDAGDIDLLVKRSSDNGRTWSSASVIWDDAGNTCGNPCAVVDGDTGVIWLFGTHNLGTDREVDIINKRAASTRTVWVMHSRDGGRTWSKPVDLTSTLKNPSWGWYATGPGVGIQIARGPNKGRLVIPCVHSYDDPQGNLRGGPYEYGSHSIYSDDHGKTWKLGGVIHPKMNECQVVELASPAGAIEMNMRSYFDNGCRAVARSRDGGVTWTGPVDTPALVEPRCQASVLRHSWPKGKKPGVMLFSNPASKTARENMTVRLSEDDGATWPRSLALQGASAAYSCLVSLSNTEAGCLYEVGGKTRKQSYQRIVFARFSLGDIK</sequence>
<comment type="catalytic activity">
    <reaction evidence="1">
        <text>Hydrolysis of alpha-(2-&gt;3)-, alpha-(2-&gt;6)-, alpha-(2-&gt;8)- glycosidic linkages of terminal sialic acid residues in oligosaccharides, glycoproteins, glycolipids, colominic acid and synthetic substrates.</text>
        <dbReference type="EC" id="3.2.1.18"/>
    </reaction>
</comment>
<evidence type="ECO:0000256" key="4">
    <source>
        <dbReference type="SAM" id="SignalP"/>
    </source>
</evidence>
<dbReference type="AlphaFoldDB" id="A0A2U8E448"/>
<organism evidence="6 7">
    <name type="scientific">Ereboglobus luteus</name>
    <dbReference type="NCBI Taxonomy" id="1796921"/>
    <lineage>
        <taxon>Bacteria</taxon>
        <taxon>Pseudomonadati</taxon>
        <taxon>Verrucomicrobiota</taxon>
        <taxon>Opitutia</taxon>
        <taxon>Opitutales</taxon>
        <taxon>Opitutaceae</taxon>
        <taxon>Ereboglobus</taxon>
    </lineage>
</organism>
<keyword evidence="6" id="KW-0378">Hydrolase</keyword>
<accession>A0A2U8E448</accession>
<dbReference type="Gene3D" id="2.120.10.10">
    <property type="match status" value="1"/>
</dbReference>
<dbReference type="GO" id="GO:0004308">
    <property type="term" value="F:exo-alpha-sialidase activity"/>
    <property type="evidence" value="ECO:0007669"/>
    <property type="project" value="UniProtKB-EC"/>
</dbReference>
<dbReference type="EC" id="3.2.1.18" evidence="3"/>
<dbReference type="CDD" id="cd15482">
    <property type="entry name" value="Sialidase_non-viral"/>
    <property type="match status" value="1"/>
</dbReference>
<keyword evidence="4" id="KW-0732">Signal</keyword>
<evidence type="ECO:0000256" key="1">
    <source>
        <dbReference type="ARBA" id="ARBA00000427"/>
    </source>
</evidence>
<evidence type="ECO:0000256" key="2">
    <source>
        <dbReference type="ARBA" id="ARBA00009348"/>
    </source>
</evidence>
<dbReference type="InterPro" id="IPR011040">
    <property type="entry name" value="Sialidase"/>
</dbReference>
<gene>
    <name evidence="6" type="ORF">CKA38_10805</name>
</gene>
<dbReference type="Proteomes" id="UP000244896">
    <property type="component" value="Chromosome"/>
</dbReference>
<proteinExistence type="inferred from homology"/>
<evidence type="ECO:0000259" key="5">
    <source>
        <dbReference type="Pfam" id="PF13088"/>
    </source>
</evidence>
<evidence type="ECO:0000313" key="7">
    <source>
        <dbReference type="Proteomes" id="UP000244896"/>
    </source>
</evidence>
<feature type="signal peptide" evidence="4">
    <location>
        <begin position="1"/>
        <end position="21"/>
    </location>
</feature>
<dbReference type="KEGG" id="elut:CKA38_10805"/>
<dbReference type="PANTHER" id="PTHR10628">
    <property type="entry name" value="SIALIDASE"/>
    <property type="match status" value="1"/>
</dbReference>
<reference evidence="6 7" key="1">
    <citation type="journal article" date="2018" name="Syst. Appl. Microbiol.">
        <title>Ereboglobus luteus gen. nov. sp. nov. from cockroach guts, and new insights into the oxygen relationship of the genera Opitutus and Didymococcus (Verrucomicrobia: Opitutaceae).</title>
        <authorList>
            <person name="Tegtmeier D."/>
            <person name="Belitz A."/>
            <person name="Radek R."/>
            <person name="Heimerl T."/>
            <person name="Brune A."/>
        </authorList>
    </citation>
    <scope>NUCLEOTIDE SEQUENCE [LARGE SCALE GENOMIC DNA]</scope>
    <source>
        <strain evidence="6 7">Ho45</strain>
    </source>
</reference>
<comment type="similarity">
    <text evidence="2">Belongs to the glycosyl hydrolase 33 family.</text>
</comment>
<dbReference type="SUPFAM" id="SSF50939">
    <property type="entry name" value="Sialidases"/>
    <property type="match status" value="1"/>
</dbReference>
<dbReference type="GO" id="GO:0005737">
    <property type="term" value="C:cytoplasm"/>
    <property type="evidence" value="ECO:0007669"/>
    <property type="project" value="TreeGrafter"/>
</dbReference>
<dbReference type="GO" id="GO:0009313">
    <property type="term" value="P:oligosaccharide catabolic process"/>
    <property type="evidence" value="ECO:0007669"/>
    <property type="project" value="TreeGrafter"/>
</dbReference>
<name>A0A2U8E448_9BACT</name>